<dbReference type="PROSITE" id="PS50949">
    <property type="entry name" value="HTH_GNTR"/>
    <property type="match status" value="1"/>
</dbReference>
<gene>
    <name evidence="5" type="ORF">SAMN04488511_10499</name>
</gene>
<dbReference type="Pfam" id="PF00392">
    <property type="entry name" value="GntR"/>
    <property type="match status" value="1"/>
</dbReference>
<dbReference type="GO" id="GO:0003700">
    <property type="term" value="F:DNA-binding transcription factor activity"/>
    <property type="evidence" value="ECO:0007669"/>
    <property type="project" value="InterPro"/>
</dbReference>
<dbReference type="InterPro" id="IPR036390">
    <property type="entry name" value="WH_DNA-bd_sf"/>
</dbReference>
<evidence type="ECO:0000313" key="6">
    <source>
        <dbReference type="Proteomes" id="UP000198836"/>
    </source>
</evidence>
<dbReference type="STRING" id="332999.SAMN04488511_10499"/>
<dbReference type="OrthoDB" id="742238at2"/>
<accession>A0A1I0SY33</accession>
<sequence>MIMKNYLKFIKLNEESITPKYLQIYNAFLAAVESNQLEVDDVLPSINDLSIALDVARNTVERAYRQLKNFGVVDSVPGKGYYICKVDFTHPIKVLLLFNKLSNHKKIIYDALVARLGEFGVIDFYIYNNEINVFRKIIESKADSYDKVVIIPHFFDEEESTYKLIETINKDKLVLVDKLIKEVNGDFCAVYEDFQKDIYGALVELKDRLNNYKTIKIIFPANSYYSKNILEGFINFCVHHSFDYEILSNLKNEVMMEGTVYINLREDDLIELIEQLISTNLVLGQNVGIISYNETPIKKIILNGITTISTDFMMMGETAADMIMSGCKSHVSIPFKVTQRNSV</sequence>
<evidence type="ECO:0000259" key="4">
    <source>
        <dbReference type="PROSITE" id="PS50949"/>
    </source>
</evidence>
<name>A0A1I0SY33_9SPHI</name>
<protein>
    <submittedName>
        <fullName evidence="5">Regulatory protein, gntR family</fullName>
    </submittedName>
</protein>
<reference evidence="6" key="1">
    <citation type="submission" date="2016-10" db="EMBL/GenBank/DDBJ databases">
        <authorList>
            <person name="Varghese N."/>
            <person name="Submissions S."/>
        </authorList>
    </citation>
    <scope>NUCLEOTIDE SEQUENCE [LARGE SCALE GENOMIC DNA]</scope>
    <source>
        <strain evidence="6">DSM 18130</strain>
    </source>
</reference>
<dbReference type="PANTHER" id="PTHR38445:SF10">
    <property type="entry name" value="GNTR-FAMILY TRANSCRIPTIONAL REGULATOR"/>
    <property type="match status" value="1"/>
</dbReference>
<dbReference type="AlphaFoldDB" id="A0A1I0SY33"/>
<dbReference type="SMART" id="SM00345">
    <property type="entry name" value="HTH_GNTR"/>
    <property type="match status" value="1"/>
</dbReference>
<dbReference type="Proteomes" id="UP000198836">
    <property type="component" value="Unassembled WGS sequence"/>
</dbReference>
<dbReference type="PANTHER" id="PTHR38445">
    <property type="entry name" value="HTH-TYPE TRANSCRIPTIONAL REPRESSOR YTRA"/>
    <property type="match status" value="1"/>
</dbReference>
<dbReference type="SUPFAM" id="SSF53822">
    <property type="entry name" value="Periplasmic binding protein-like I"/>
    <property type="match status" value="1"/>
</dbReference>
<evidence type="ECO:0000256" key="2">
    <source>
        <dbReference type="ARBA" id="ARBA00023125"/>
    </source>
</evidence>
<keyword evidence="2" id="KW-0238">DNA-binding</keyword>
<keyword evidence="1" id="KW-0805">Transcription regulation</keyword>
<evidence type="ECO:0000313" key="5">
    <source>
        <dbReference type="EMBL" id="SFA44410.1"/>
    </source>
</evidence>
<dbReference type="Gene3D" id="1.10.10.10">
    <property type="entry name" value="Winged helix-like DNA-binding domain superfamily/Winged helix DNA-binding domain"/>
    <property type="match status" value="1"/>
</dbReference>
<proteinExistence type="predicted"/>
<dbReference type="CDD" id="cd07377">
    <property type="entry name" value="WHTH_GntR"/>
    <property type="match status" value="1"/>
</dbReference>
<evidence type="ECO:0000256" key="1">
    <source>
        <dbReference type="ARBA" id="ARBA00023015"/>
    </source>
</evidence>
<feature type="domain" description="HTH gntR-type" evidence="4">
    <location>
        <begin position="18"/>
        <end position="86"/>
    </location>
</feature>
<dbReference type="GO" id="GO:0003677">
    <property type="term" value="F:DNA binding"/>
    <property type="evidence" value="ECO:0007669"/>
    <property type="project" value="UniProtKB-KW"/>
</dbReference>
<dbReference type="InterPro" id="IPR036388">
    <property type="entry name" value="WH-like_DNA-bd_sf"/>
</dbReference>
<evidence type="ECO:0000256" key="3">
    <source>
        <dbReference type="ARBA" id="ARBA00023163"/>
    </source>
</evidence>
<dbReference type="InterPro" id="IPR000524">
    <property type="entry name" value="Tscrpt_reg_HTH_GntR"/>
</dbReference>
<keyword evidence="6" id="KW-1185">Reference proteome</keyword>
<dbReference type="EMBL" id="FOJM01000004">
    <property type="protein sequence ID" value="SFA44410.1"/>
    <property type="molecule type" value="Genomic_DNA"/>
</dbReference>
<organism evidence="5 6">
    <name type="scientific">Pedobacter suwonensis</name>
    <dbReference type="NCBI Taxonomy" id="332999"/>
    <lineage>
        <taxon>Bacteria</taxon>
        <taxon>Pseudomonadati</taxon>
        <taxon>Bacteroidota</taxon>
        <taxon>Sphingobacteriia</taxon>
        <taxon>Sphingobacteriales</taxon>
        <taxon>Sphingobacteriaceae</taxon>
        <taxon>Pedobacter</taxon>
    </lineage>
</organism>
<dbReference type="Gene3D" id="3.40.50.2300">
    <property type="match status" value="2"/>
</dbReference>
<dbReference type="InterPro" id="IPR028082">
    <property type="entry name" value="Peripla_BP_I"/>
</dbReference>
<dbReference type="SUPFAM" id="SSF46785">
    <property type="entry name" value="Winged helix' DNA-binding domain"/>
    <property type="match status" value="1"/>
</dbReference>
<keyword evidence="3" id="KW-0804">Transcription</keyword>